<name>A0AAT9FKQ8_9BACT</name>
<feature type="transmembrane region" description="Helical" evidence="1">
    <location>
        <begin position="137"/>
        <end position="155"/>
    </location>
</feature>
<evidence type="ECO:0000313" key="2">
    <source>
        <dbReference type="EMBL" id="BDS06595.1"/>
    </source>
</evidence>
<dbReference type="AlphaFoldDB" id="A0AAT9FKQ8"/>
<gene>
    <name evidence="2" type="ORF">NT6N_16350</name>
</gene>
<proteinExistence type="predicted"/>
<accession>A0AAT9FKQ8</accession>
<keyword evidence="1" id="KW-0472">Membrane</keyword>
<organism evidence="2">
    <name type="scientific">Oceaniferula spumae</name>
    <dbReference type="NCBI Taxonomy" id="2979115"/>
    <lineage>
        <taxon>Bacteria</taxon>
        <taxon>Pseudomonadati</taxon>
        <taxon>Verrucomicrobiota</taxon>
        <taxon>Verrucomicrobiia</taxon>
        <taxon>Verrucomicrobiales</taxon>
        <taxon>Verrucomicrobiaceae</taxon>
        <taxon>Oceaniferula</taxon>
    </lineage>
</organism>
<keyword evidence="1" id="KW-1133">Transmembrane helix</keyword>
<reference evidence="2" key="1">
    <citation type="submission" date="2024-07" db="EMBL/GenBank/DDBJ databases">
        <title>Complete genome sequence of Verrucomicrobiaceae bacterium NT6N.</title>
        <authorList>
            <person name="Huang C."/>
            <person name="Takami H."/>
            <person name="Hamasaki K."/>
        </authorList>
    </citation>
    <scope>NUCLEOTIDE SEQUENCE</scope>
    <source>
        <strain evidence="2">NT6N</strain>
    </source>
</reference>
<protein>
    <recommendedName>
        <fullName evidence="3">Anti-sigma factor</fullName>
    </recommendedName>
</protein>
<evidence type="ECO:0008006" key="3">
    <source>
        <dbReference type="Google" id="ProtNLM"/>
    </source>
</evidence>
<dbReference type="KEGG" id="osu:NT6N_16350"/>
<sequence>MDKEQAKFILHSFRPDGADAGDADFQEALQLAVEDRELGEWLADERAADSEFAAALSDIKIPESLRLSLLAVMHGETLDDPSMYEEMDQILQGALAEVTPPAGLRDQILAAMEVEKKASREGASDKVIPVKFGLRKWINVAAVAAALVLGVFFATQVNIGSDEPLASHKIQQAAGRILNAGVTFDVQDSNTTHLASWLKDQNLPAPDDLTMLPPGIREMKSRGCKKIRLPGGKEASLICFVASKDETVHLVIVKNDAVSDIDLPAMDKITTRDCYTCPVTHWNVIRWRNQENTFILLAKEKTASRADMVNYF</sequence>
<dbReference type="EMBL" id="AP026866">
    <property type="protein sequence ID" value="BDS06595.1"/>
    <property type="molecule type" value="Genomic_DNA"/>
</dbReference>
<evidence type="ECO:0000256" key="1">
    <source>
        <dbReference type="SAM" id="Phobius"/>
    </source>
</evidence>
<keyword evidence="1" id="KW-0812">Transmembrane</keyword>